<dbReference type="InterPro" id="IPR003661">
    <property type="entry name" value="HisK_dim/P_dom"/>
</dbReference>
<dbReference type="SMART" id="SM00387">
    <property type="entry name" value="HATPase_c"/>
    <property type="match status" value="1"/>
</dbReference>
<dbReference type="CDD" id="cd00082">
    <property type="entry name" value="HisKA"/>
    <property type="match status" value="1"/>
</dbReference>
<evidence type="ECO:0000259" key="21">
    <source>
        <dbReference type="PROSITE" id="PS50113"/>
    </source>
</evidence>
<evidence type="ECO:0000256" key="18">
    <source>
        <dbReference type="SAM" id="Coils"/>
    </source>
</evidence>
<dbReference type="PRINTS" id="PR00344">
    <property type="entry name" value="BCTRLSENSOR"/>
</dbReference>
<keyword evidence="8" id="KW-0547">Nucleotide-binding</keyword>
<dbReference type="GO" id="GO:0005886">
    <property type="term" value="C:plasma membrane"/>
    <property type="evidence" value="ECO:0007669"/>
    <property type="project" value="UniProtKB-SubCell"/>
</dbReference>
<keyword evidence="24" id="KW-1185">Reference proteome</keyword>
<dbReference type="Pfam" id="PF02518">
    <property type="entry name" value="HATPase_c"/>
    <property type="match status" value="1"/>
</dbReference>
<keyword evidence="18" id="KW-0175">Coiled coil</keyword>
<feature type="modified residue" description="4-aspartylphosphate" evidence="17">
    <location>
        <position position="57"/>
    </location>
</feature>
<dbReference type="AlphaFoldDB" id="A0A5B6TH45"/>
<evidence type="ECO:0000256" key="1">
    <source>
        <dbReference type="ARBA" id="ARBA00000085"/>
    </source>
</evidence>
<evidence type="ECO:0000259" key="19">
    <source>
        <dbReference type="PROSITE" id="PS50109"/>
    </source>
</evidence>
<dbReference type="Gene3D" id="3.30.450.20">
    <property type="entry name" value="PAS domain"/>
    <property type="match status" value="1"/>
</dbReference>
<dbReference type="InterPro" id="IPR036641">
    <property type="entry name" value="HPT_dom_sf"/>
</dbReference>
<dbReference type="PANTHER" id="PTHR45339:SF1">
    <property type="entry name" value="HYBRID SIGNAL TRANSDUCTION HISTIDINE KINASE J"/>
    <property type="match status" value="1"/>
</dbReference>
<evidence type="ECO:0000256" key="9">
    <source>
        <dbReference type="ARBA" id="ARBA00022777"/>
    </source>
</evidence>
<evidence type="ECO:0000256" key="5">
    <source>
        <dbReference type="ARBA" id="ARBA00022553"/>
    </source>
</evidence>
<dbReference type="PROSITE" id="PS50110">
    <property type="entry name" value="RESPONSE_REGULATORY"/>
    <property type="match status" value="2"/>
</dbReference>
<dbReference type="EC" id="2.7.13.3" evidence="3"/>
<keyword evidence="9" id="KW-0418">Kinase</keyword>
<evidence type="ECO:0000256" key="15">
    <source>
        <dbReference type="ARBA" id="ARBA00068150"/>
    </source>
</evidence>
<keyword evidence="11" id="KW-1133">Transmembrane helix</keyword>
<evidence type="ECO:0000256" key="12">
    <source>
        <dbReference type="ARBA" id="ARBA00023012"/>
    </source>
</evidence>
<sequence>MEPAVKLLIVDDDEVDRMIIKRSLRTAKVEASITNAALGIEALEALEEQTFDFIFIDFMLPDMNGLELLQQIREKGITTPVQIVTSQGDERIAVEAIKTGASDYLPKTLLTPEGISQSIRSAIRLHRIEQERLQTQEQLIGTQKQLETVINGAPIILWAANEDGIITMARGKGLHLIGKVESQSVGSSIYEIYGAYPNFLTCVRRSIQGNQAKCTININEVWFDCLFLPLKDVHGKPSGVIGVAYDITERIQIEEELKKAKDEALSMARVKEQFLANMSHEIRTPMNGILGLSEVLAKTPMDEHQREYLQGIHTSANNLMVIINDLLDFSKIEAGKITFEIIPFDLKQLIKQLLDVLEIRAKERKNSLKLLIDQDIPAMVEGDPFRLSQILNNLLGNAIKFTEGGSVRLNVEVIGQEEDELQLEFTVKDTGIGIPEEKLQTIFEKFTQGSNDTTRKFGGTGLGLSIAKELVEAQGGHISVESKMNVGSTFRFVLPFRKVTGKPDQYARPAQLSTYSPQLLRHARVLLAEDNAVNQMLVTKVLRDHEVEVTVVNNGREALDLLSQETFDLILMDMQMPELDGYEAMQYIREHLSACREIPIIALTAHASEGEFKKCLSSGANSYISKPFKAEELLQEISKLLQAGRKEEETDHSSSPAEKVRIDLSYLENFANGNVEFMRDILQLFIEQTPHLVQELTRAVSLSKWTETRTLTHKIKPSIALVGIQELEELNNTIEQSALNRTNTEQIPALVQQMVLLVNRSIQQLKQELASLQGKLV</sequence>
<evidence type="ECO:0000256" key="8">
    <source>
        <dbReference type="ARBA" id="ARBA00022741"/>
    </source>
</evidence>
<comment type="caution">
    <text evidence="23">The sequence shown here is derived from an EMBL/GenBank/DDBJ whole genome shotgun (WGS) entry which is preliminary data.</text>
</comment>
<dbReference type="InterPro" id="IPR036890">
    <property type="entry name" value="HATPase_C_sf"/>
</dbReference>
<evidence type="ECO:0000313" key="24">
    <source>
        <dbReference type="Proteomes" id="UP000324133"/>
    </source>
</evidence>
<accession>A0A5B6TH45</accession>
<evidence type="ECO:0000313" key="23">
    <source>
        <dbReference type="EMBL" id="KAA3438574.1"/>
    </source>
</evidence>
<dbReference type="InterPro" id="IPR036097">
    <property type="entry name" value="HisK_dim/P_sf"/>
</dbReference>
<evidence type="ECO:0000256" key="16">
    <source>
        <dbReference type="PROSITE-ProRule" id="PRU00110"/>
    </source>
</evidence>
<keyword evidence="10" id="KW-0067">ATP-binding</keyword>
<protein>
    <recommendedName>
        <fullName evidence="15">Sensory/regulatory protein RpfC</fullName>
        <ecNumber evidence="3">2.7.13.3</ecNumber>
    </recommendedName>
</protein>
<evidence type="ECO:0000259" key="20">
    <source>
        <dbReference type="PROSITE" id="PS50110"/>
    </source>
</evidence>
<dbReference type="RefSeq" id="WP_149091632.1">
    <property type="nucleotide sequence ID" value="NZ_VKKY01000002.1"/>
</dbReference>
<feature type="domain" description="PAC" evidence="21">
    <location>
        <begin position="205"/>
        <end position="259"/>
    </location>
</feature>
<dbReference type="PROSITE" id="PS50109">
    <property type="entry name" value="HIS_KIN"/>
    <property type="match status" value="1"/>
</dbReference>
<dbReference type="InterPro" id="IPR003594">
    <property type="entry name" value="HATPase_dom"/>
</dbReference>
<dbReference type="PROSITE" id="PS50113">
    <property type="entry name" value="PAC"/>
    <property type="match status" value="1"/>
</dbReference>
<dbReference type="SMART" id="SM00388">
    <property type="entry name" value="HisKA"/>
    <property type="match status" value="1"/>
</dbReference>
<dbReference type="Pfam" id="PF01627">
    <property type="entry name" value="Hpt"/>
    <property type="match status" value="1"/>
</dbReference>
<dbReference type="Pfam" id="PF00072">
    <property type="entry name" value="Response_reg"/>
    <property type="match status" value="2"/>
</dbReference>
<keyword evidence="5 17" id="KW-0597">Phosphoprotein</keyword>
<proteinExistence type="predicted"/>
<feature type="coiled-coil region" evidence="18">
    <location>
        <begin position="727"/>
        <end position="775"/>
    </location>
</feature>
<comment type="subunit">
    <text evidence="14">At low DSF concentrations, interacts with RpfF.</text>
</comment>
<keyword evidence="12" id="KW-0902">Two-component regulatory system</keyword>
<gene>
    <name evidence="23" type="ORF">FOA19_15205</name>
</gene>
<dbReference type="Pfam" id="PF00512">
    <property type="entry name" value="HisKA"/>
    <property type="match status" value="1"/>
</dbReference>
<dbReference type="OrthoDB" id="9797097at2"/>
<evidence type="ECO:0000256" key="10">
    <source>
        <dbReference type="ARBA" id="ARBA00022840"/>
    </source>
</evidence>
<keyword evidence="4" id="KW-1003">Cell membrane</keyword>
<feature type="modified residue" description="4-aspartylphosphate" evidence="17">
    <location>
        <position position="573"/>
    </location>
</feature>
<dbReference type="InterPro" id="IPR004358">
    <property type="entry name" value="Sig_transdc_His_kin-like_C"/>
</dbReference>
<dbReference type="PROSITE" id="PS50894">
    <property type="entry name" value="HPT"/>
    <property type="match status" value="1"/>
</dbReference>
<dbReference type="CDD" id="cd17546">
    <property type="entry name" value="REC_hyHK_CKI1_RcsC-like"/>
    <property type="match status" value="1"/>
</dbReference>
<dbReference type="InterPro" id="IPR008207">
    <property type="entry name" value="Sig_transdc_His_kin_Hpt_dom"/>
</dbReference>
<dbReference type="Gene3D" id="1.10.287.130">
    <property type="match status" value="1"/>
</dbReference>
<feature type="domain" description="HPt" evidence="22">
    <location>
        <begin position="674"/>
        <end position="772"/>
    </location>
</feature>
<dbReference type="PANTHER" id="PTHR45339">
    <property type="entry name" value="HYBRID SIGNAL TRANSDUCTION HISTIDINE KINASE J"/>
    <property type="match status" value="1"/>
</dbReference>
<evidence type="ECO:0000256" key="2">
    <source>
        <dbReference type="ARBA" id="ARBA00004651"/>
    </source>
</evidence>
<feature type="domain" description="Histidine kinase" evidence="19">
    <location>
        <begin position="277"/>
        <end position="498"/>
    </location>
</feature>
<evidence type="ECO:0000256" key="17">
    <source>
        <dbReference type="PROSITE-ProRule" id="PRU00169"/>
    </source>
</evidence>
<dbReference type="SUPFAM" id="SSF55874">
    <property type="entry name" value="ATPase domain of HSP90 chaperone/DNA topoisomerase II/histidine kinase"/>
    <property type="match status" value="1"/>
</dbReference>
<dbReference type="InterPro" id="IPR005467">
    <property type="entry name" value="His_kinase_dom"/>
</dbReference>
<comment type="subcellular location">
    <subcellularLocation>
        <location evidence="2">Cell membrane</location>
        <topology evidence="2">Multi-pass membrane protein</topology>
    </subcellularLocation>
</comment>
<name>A0A5B6TH45_9BACT</name>
<keyword evidence="6" id="KW-0808">Transferase</keyword>
<dbReference type="CDD" id="cd00156">
    <property type="entry name" value="REC"/>
    <property type="match status" value="1"/>
</dbReference>
<evidence type="ECO:0000256" key="4">
    <source>
        <dbReference type="ARBA" id="ARBA00022475"/>
    </source>
</evidence>
<dbReference type="Proteomes" id="UP000324133">
    <property type="component" value="Unassembled WGS sequence"/>
</dbReference>
<dbReference type="Gene3D" id="1.20.120.160">
    <property type="entry name" value="HPT domain"/>
    <property type="match status" value="1"/>
</dbReference>
<dbReference type="InterPro" id="IPR035965">
    <property type="entry name" value="PAS-like_dom_sf"/>
</dbReference>
<dbReference type="GO" id="GO:0005524">
    <property type="term" value="F:ATP binding"/>
    <property type="evidence" value="ECO:0007669"/>
    <property type="project" value="UniProtKB-KW"/>
</dbReference>
<keyword evidence="13" id="KW-0472">Membrane</keyword>
<dbReference type="SMART" id="SM00448">
    <property type="entry name" value="REC"/>
    <property type="match status" value="2"/>
</dbReference>
<feature type="domain" description="Response regulatory" evidence="20">
    <location>
        <begin position="6"/>
        <end position="122"/>
    </location>
</feature>
<dbReference type="Gene3D" id="3.40.50.2300">
    <property type="match status" value="2"/>
</dbReference>
<evidence type="ECO:0000256" key="14">
    <source>
        <dbReference type="ARBA" id="ARBA00064003"/>
    </source>
</evidence>
<feature type="modified residue" description="Phosphohistidine" evidence="16">
    <location>
        <position position="713"/>
    </location>
</feature>
<dbReference type="SUPFAM" id="SSF47384">
    <property type="entry name" value="Homodimeric domain of signal transducing histidine kinase"/>
    <property type="match status" value="1"/>
</dbReference>
<dbReference type="InterPro" id="IPR000700">
    <property type="entry name" value="PAS-assoc_C"/>
</dbReference>
<organism evidence="23 24">
    <name type="scientific">Rufibacter hautae</name>
    <dbReference type="NCBI Taxonomy" id="2595005"/>
    <lineage>
        <taxon>Bacteria</taxon>
        <taxon>Pseudomonadati</taxon>
        <taxon>Bacteroidota</taxon>
        <taxon>Cytophagia</taxon>
        <taxon>Cytophagales</taxon>
        <taxon>Hymenobacteraceae</taxon>
        <taxon>Rufibacter</taxon>
    </lineage>
</organism>
<dbReference type="GO" id="GO:0000155">
    <property type="term" value="F:phosphorelay sensor kinase activity"/>
    <property type="evidence" value="ECO:0007669"/>
    <property type="project" value="InterPro"/>
</dbReference>
<feature type="domain" description="Response regulatory" evidence="20">
    <location>
        <begin position="524"/>
        <end position="641"/>
    </location>
</feature>
<dbReference type="EMBL" id="VKKY01000002">
    <property type="protein sequence ID" value="KAA3438574.1"/>
    <property type="molecule type" value="Genomic_DNA"/>
</dbReference>
<evidence type="ECO:0000256" key="6">
    <source>
        <dbReference type="ARBA" id="ARBA00022679"/>
    </source>
</evidence>
<reference evidence="23 24" key="1">
    <citation type="submission" date="2019-07" db="EMBL/GenBank/DDBJ databases">
        <title>Rufibacter sp. nov., isolated from lake sediment.</title>
        <authorList>
            <person name="Qu J.-H."/>
        </authorList>
    </citation>
    <scope>NUCLEOTIDE SEQUENCE [LARGE SCALE GENOMIC DNA]</scope>
    <source>
        <strain evidence="23 24">NBS58-1</strain>
    </source>
</reference>
<evidence type="ECO:0000256" key="7">
    <source>
        <dbReference type="ARBA" id="ARBA00022692"/>
    </source>
</evidence>
<dbReference type="Gene3D" id="3.30.565.10">
    <property type="entry name" value="Histidine kinase-like ATPase, C-terminal domain"/>
    <property type="match status" value="1"/>
</dbReference>
<evidence type="ECO:0000259" key="22">
    <source>
        <dbReference type="PROSITE" id="PS50894"/>
    </source>
</evidence>
<dbReference type="FunFam" id="1.10.287.130:FF:000002">
    <property type="entry name" value="Two-component osmosensing histidine kinase"/>
    <property type="match status" value="1"/>
</dbReference>
<dbReference type="SUPFAM" id="SSF47226">
    <property type="entry name" value="Histidine-containing phosphotransfer domain, HPT domain"/>
    <property type="match status" value="1"/>
</dbReference>
<dbReference type="InterPro" id="IPR001789">
    <property type="entry name" value="Sig_transdc_resp-reg_receiver"/>
</dbReference>
<evidence type="ECO:0000256" key="3">
    <source>
        <dbReference type="ARBA" id="ARBA00012438"/>
    </source>
</evidence>
<dbReference type="InterPro" id="IPR011006">
    <property type="entry name" value="CheY-like_superfamily"/>
</dbReference>
<dbReference type="CDD" id="cd16922">
    <property type="entry name" value="HATPase_EvgS-ArcB-TorS-like"/>
    <property type="match status" value="1"/>
</dbReference>
<evidence type="ECO:0000256" key="11">
    <source>
        <dbReference type="ARBA" id="ARBA00022989"/>
    </source>
</evidence>
<evidence type="ECO:0000256" key="13">
    <source>
        <dbReference type="ARBA" id="ARBA00023136"/>
    </source>
</evidence>
<dbReference type="FunFam" id="3.30.565.10:FF:000010">
    <property type="entry name" value="Sensor histidine kinase RcsC"/>
    <property type="match status" value="1"/>
</dbReference>
<dbReference type="SUPFAM" id="SSF52172">
    <property type="entry name" value="CheY-like"/>
    <property type="match status" value="2"/>
</dbReference>
<keyword evidence="7" id="KW-0812">Transmembrane</keyword>
<comment type="catalytic activity">
    <reaction evidence="1">
        <text>ATP + protein L-histidine = ADP + protein N-phospho-L-histidine.</text>
        <dbReference type="EC" id="2.7.13.3"/>
    </reaction>
</comment>
<dbReference type="SUPFAM" id="SSF55785">
    <property type="entry name" value="PYP-like sensor domain (PAS domain)"/>
    <property type="match status" value="1"/>
</dbReference>